<dbReference type="Proteomes" id="UP000285908">
    <property type="component" value="Unassembled WGS sequence"/>
</dbReference>
<accession>A0A438AHM9</accession>
<evidence type="ECO:0000259" key="1">
    <source>
        <dbReference type="Pfam" id="PF11160"/>
    </source>
</evidence>
<evidence type="ECO:0000313" key="2">
    <source>
        <dbReference type="EMBL" id="RVV98178.1"/>
    </source>
</evidence>
<reference evidence="2 3" key="1">
    <citation type="submission" date="2018-11" db="EMBL/GenBank/DDBJ databases">
        <title>Mesobaculum littorinae gen. nov., sp. nov., isolated from Littorina scabra that represents a novel genus of the order Rhodobacteraceae.</title>
        <authorList>
            <person name="Li F."/>
        </authorList>
    </citation>
    <scope>NUCLEOTIDE SEQUENCE [LARGE SCALE GENOMIC DNA]</scope>
    <source>
        <strain evidence="2 3">M0103</strain>
    </source>
</reference>
<evidence type="ECO:0000313" key="3">
    <source>
        <dbReference type="Proteomes" id="UP000285908"/>
    </source>
</evidence>
<dbReference type="OrthoDB" id="283968at2"/>
<dbReference type="AlphaFoldDB" id="A0A438AHM9"/>
<protein>
    <submittedName>
        <fullName evidence="2">DUF2945 domain-containing protein</fullName>
    </submittedName>
</protein>
<dbReference type="EMBL" id="RQXX01000003">
    <property type="protein sequence ID" value="RVV98178.1"/>
    <property type="molecule type" value="Genomic_DNA"/>
</dbReference>
<dbReference type="InterPro" id="IPR021331">
    <property type="entry name" value="Hva1_TUDOR"/>
</dbReference>
<dbReference type="Pfam" id="PF11160">
    <property type="entry name" value="Hva1_TUDOR"/>
    <property type="match status" value="1"/>
</dbReference>
<feature type="domain" description="Hypervirulence associated protein TUDOR" evidence="1">
    <location>
        <begin position="7"/>
        <end position="68"/>
    </location>
</feature>
<dbReference type="RefSeq" id="WP_127906844.1">
    <property type="nucleotide sequence ID" value="NZ_RQXX01000003.1"/>
</dbReference>
<sequence>MAQHRIGEKVSWKWANGRGEGKVKERFTSRVTRKISGSEITRNASDDNPAYLIEQADGDKVLKSASELD</sequence>
<name>A0A438AHM9_9RHOB</name>
<keyword evidence="3" id="KW-1185">Reference proteome</keyword>
<gene>
    <name evidence="2" type="ORF">EKE94_12090</name>
</gene>
<organism evidence="2 3">
    <name type="scientific">Mesobaculum littorinae</name>
    <dbReference type="NCBI Taxonomy" id="2486419"/>
    <lineage>
        <taxon>Bacteria</taxon>
        <taxon>Pseudomonadati</taxon>
        <taxon>Pseudomonadota</taxon>
        <taxon>Alphaproteobacteria</taxon>
        <taxon>Rhodobacterales</taxon>
        <taxon>Roseobacteraceae</taxon>
        <taxon>Mesobaculum</taxon>
    </lineage>
</organism>
<proteinExistence type="predicted"/>
<comment type="caution">
    <text evidence="2">The sequence shown here is derived from an EMBL/GenBank/DDBJ whole genome shotgun (WGS) entry which is preliminary data.</text>
</comment>